<dbReference type="SUPFAM" id="SSF57701">
    <property type="entry name" value="Zn2/Cys6 DNA-binding domain"/>
    <property type="match status" value="1"/>
</dbReference>
<evidence type="ECO:0000256" key="2">
    <source>
        <dbReference type="ARBA" id="ARBA00022833"/>
    </source>
</evidence>
<evidence type="ECO:0000313" key="8">
    <source>
        <dbReference type="Proteomes" id="UP000829364"/>
    </source>
</evidence>
<dbReference type="OrthoDB" id="4216928at2759"/>
<dbReference type="GeneID" id="72062471"/>
<organism evidence="7 8">
    <name type="scientific">Purpureocillium takamizusanense</name>
    <dbReference type="NCBI Taxonomy" id="2060973"/>
    <lineage>
        <taxon>Eukaryota</taxon>
        <taxon>Fungi</taxon>
        <taxon>Dikarya</taxon>
        <taxon>Ascomycota</taxon>
        <taxon>Pezizomycotina</taxon>
        <taxon>Sordariomycetes</taxon>
        <taxon>Hypocreomycetidae</taxon>
        <taxon>Hypocreales</taxon>
        <taxon>Ophiocordycipitaceae</taxon>
        <taxon>Purpureocillium</taxon>
    </lineage>
</organism>
<accession>A0A9Q8Q777</accession>
<keyword evidence="4" id="KW-0804">Transcription</keyword>
<dbReference type="SMART" id="SM00066">
    <property type="entry name" value="GAL4"/>
    <property type="match status" value="1"/>
</dbReference>
<dbReference type="Proteomes" id="UP000829364">
    <property type="component" value="Chromosome 1"/>
</dbReference>
<dbReference type="Pfam" id="PF00172">
    <property type="entry name" value="Zn_clus"/>
    <property type="match status" value="1"/>
</dbReference>
<dbReference type="PROSITE" id="PS50048">
    <property type="entry name" value="ZN2_CY6_FUNGAL_2"/>
    <property type="match status" value="1"/>
</dbReference>
<evidence type="ECO:0000256" key="5">
    <source>
        <dbReference type="ARBA" id="ARBA00023242"/>
    </source>
</evidence>
<keyword evidence="8" id="KW-1185">Reference proteome</keyword>
<dbReference type="RefSeq" id="XP_047837280.1">
    <property type="nucleotide sequence ID" value="XM_047981322.1"/>
</dbReference>
<dbReference type="PANTHER" id="PTHR47660">
    <property type="entry name" value="TRANSCRIPTION FACTOR WITH C2H2 AND ZN(2)-CYS(6) DNA BINDING DOMAIN (EUROFUNG)-RELATED-RELATED"/>
    <property type="match status" value="1"/>
</dbReference>
<evidence type="ECO:0000313" key="7">
    <source>
        <dbReference type="EMBL" id="UNI13799.1"/>
    </source>
</evidence>
<evidence type="ECO:0000256" key="4">
    <source>
        <dbReference type="ARBA" id="ARBA00023163"/>
    </source>
</evidence>
<feature type="domain" description="Zn(2)-C6 fungal-type" evidence="6">
    <location>
        <begin position="17"/>
        <end position="47"/>
    </location>
</feature>
<proteinExistence type="predicted"/>
<dbReference type="KEGG" id="ptkz:JDV02_000506"/>
<dbReference type="EMBL" id="CP086354">
    <property type="protein sequence ID" value="UNI13799.1"/>
    <property type="molecule type" value="Genomic_DNA"/>
</dbReference>
<sequence length="449" mass="49670">MSLTSRERGNPPPRSKSCIQCRKAKRRCDFALPACLRCEQRGIVCNYPTRLTAPYGRSGCRQALHGTLAEPSRGWSGVDDDQTSSSIAAAAPPETPLNTWDCMNLDIGALDQDITATTTASSDPCAADFSGIPDVSLPGFSTEASIMDMDLVHQPSALSAPTAREFQDIEDAISRRLRFAMEEIRKTPGMMIAETQTPWCHPQLYREGMPRSMQDAHAACALYAAKTRVNAPVIFHAIEVRACDLLAAPAPTRFLDVLAHTQALILYQIIRLFDGDMRARASAEKAIPALESSTMDLLAHVRFDTVDPPDKEQALPLHPLAPTQAFWRDWILHESARRTCLFAFFFLQVYRLVSGQRGLTCDGRLGLCHAWTLSAYLWTATSAVEFARAWGARRHFVVRDAQFGSVLEEAKADDVDRFGRMWISCLLGVEEAEGWFASRGGSLRMLAVC</sequence>
<evidence type="ECO:0000256" key="1">
    <source>
        <dbReference type="ARBA" id="ARBA00022723"/>
    </source>
</evidence>
<evidence type="ECO:0000256" key="3">
    <source>
        <dbReference type="ARBA" id="ARBA00023015"/>
    </source>
</evidence>
<dbReference type="PANTHER" id="PTHR47660:SF2">
    <property type="entry name" value="TRANSCRIPTION FACTOR WITH C2H2 AND ZN(2)-CYS(6) DNA BINDING DOMAIN (EUROFUNG)"/>
    <property type="match status" value="1"/>
</dbReference>
<dbReference type="AlphaFoldDB" id="A0A9Q8Q777"/>
<dbReference type="CDD" id="cd00067">
    <property type="entry name" value="GAL4"/>
    <property type="match status" value="1"/>
</dbReference>
<gene>
    <name evidence="7" type="ORF">JDV02_000506</name>
</gene>
<keyword evidence="1" id="KW-0479">Metal-binding</keyword>
<dbReference type="InterPro" id="IPR036864">
    <property type="entry name" value="Zn2-C6_fun-type_DNA-bd_sf"/>
</dbReference>
<dbReference type="GO" id="GO:0000981">
    <property type="term" value="F:DNA-binding transcription factor activity, RNA polymerase II-specific"/>
    <property type="evidence" value="ECO:0007669"/>
    <property type="project" value="InterPro"/>
</dbReference>
<protein>
    <recommendedName>
        <fullName evidence="6">Zn(2)-C6 fungal-type domain-containing protein</fullName>
    </recommendedName>
</protein>
<keyword evidence="5" id="KW-0539">Nucleus</keyword>
<name>A0A9Q8Q777_9HYPO</name>
<dbReference type="PROSITE" id="PS00463">
    <property type="entry name" value="ZN2_CY6_FUNGAL_1"/>
    <property type="match status" value="1"/>
</dbReference>
<keyword evidence="3" id="KW-0805">Transcription regulation</keyword>
<reference evidence="7" key="1">
    <citation type="submission" date="2021-11" db="EMBL/GenBank/DDBJ databases">
        <title>Purpureocillium_takamizusanense_genome.</title>
        <authorList>
            <person name="Nguyen N.-H."/>
        </authorList>
    </citation>
    <scope>NUCLEOTIDE SEQUENCE</scope>
    <source>
        <strain evidence="7">PT3</strain>
    </source>
</reference>
<dbReference type="GO" id="GO:0008270">
    <property type="term" value="F:zinc ion binding"/>
    <property type="evidence" value="ECO:0007669"/>
    <property type="project" value="InterPro"/>
</dbReference>
<evidence type="ECO:0000259" key="6">
    <source>
        <dbReference type="PROSITE" id="PS50048"/>
    </source>
</evidence>
<dbReference type="Gene3D" id="4.10.240.10">
    <property type="entry name" value="Zn(2)-C6 fungal-type DNA-binding domain"/>
    <property type="match status" value="1"/>
</dbReference>
<keyword evidence="2" id="KW-0862">Zinc</keyword>
<dbReference type="InterPro" id="IPR001138">
    <property type="entry name" value="Zn2Cys6_DnaBD"/>
</dbReference>